<keyword evidence="4" id="KW-1185">Reference proteome</keyword>
<dbReference type="EMBL" id="SRMA01026809">
    <property type="protein sequence ID" value="TRY68082.1"/>
    <property type="molecule type" value="Genomic_DNA"/>
</dbReference>
<evidence type="ECO:0000313" key="4">
    <source>
        <dbReference type="Proteomes" id="UP000316079"/>
    </source>
</evidence>
<feature type="chain" id="PRO_5021740445" description="Alcohol dehydrogenase-like C-terminal domain-containing protein" evidence="1">
    <location>
        <begin position="19"/>
        <end position="102"/>
    </location>
</feature>
<dbReference type="Proteomes" id="UP000316079">
    <property type="component" value="Unassembled WGS sequence"/>
</dbReference>
<evidence type="ECO:0000256" key="1">
    <source>
        <dbReference type="SAM" id="SignalP"/>
    </source>
</evidence>
<reference evidence="3 4" key="1">
    <citation type="journal article" date="2019" name="Sci. Data">
        <title>Hybrid genome assembly and annotation of Danionella translucida.</title>
        <authorList>
            <person name="Kadobianskyi M."/>
            <person name="Schulze L."/>
            <person name="Schuelke M."/>
            <person name="Judkewitz B."/>
        </authorList>
    </citation>
    <scope>NUCLEOTIDE SEQUENCE [LARGE SCALE GENOMIC DNA]</scope>
    <source>
        <strain evidence="3 4">Bolton</strain>
    </source>
</reference>
<dbReference type="InterPro" id="IPR036291">
    <property type="entry name" value="NAD(P)-bd_dom_sf"/>
</dbReference>
<dbReference type="Gene3D" id="3.40.50.720">
    <property type="entry name" value="NAD(P)-binding Rossmann-like Domain"/>
    <property type="match status" value="1"/>
</dbReference>
<comment type="caution">
    <text evidence="3">The sequence shown here is derived from an EMBL/GenBank/DDBJ whole genome shotgun (WGS) entry which is preliminary data.</text>
</comment>
<dbReference type="PANTHER" id="PTHR44461:SF1">
    <property type="entry name" value="QUINONE OXIDOREDUCTASE-LIKE PROTEIN 1"/>
    <property type="match status" value="1"/>
</dbReference>
<feature type="signal peptide" evidence="1">
    <location>
        <begin position="1"/>
        <end position="18"/>
    </location>
</feature>
<proteinExistence type="predicted"/>
<dbReference type="InterPro" id="IPR042633">
    <property type="entry name" value="CRYZL1"/>
</dbReference>
<protein>
    <recommendedName>
        <fullName evidence="2">Alcohol dehydrogenase-like C-terminal domain-containing protein</fullName>
    </recommendedName>
</protein>
<dbReference type="OrthoDB" id="9930022at2759"/>
<dbReference type="SUPFAM" id="SSF51735">
    <property type="entry name" value="NAD(P)-binding Rossmann-fold domains"/>
    <property type="match status" value="1"/>
</dbReference>
<dbReference type="InterPro" id="IPR013149">
    <property type="entry name" value="ADH-like_C"/>
</dbReference>
<dbReference type="PANTHER" id="PTHR44461">
    <property type="entry name" value="QUINONE OXIDOREDUCTASE-LIKE PROTEIN 1"/>
    <property type="match status" value="1"/>
</dbReference>
<gene>
    <name evidence="3" type="ORF">DNTS_034801</name>
</gene>
<dbReference type="Pfam" id="PF00107">
    <property type="entry name" value="ADH_zinc_N"/>
    <property type="match status" value="1"/>
</dbReference>
<name>A0A553NRM6_9TELE</name>
<evidence type="ECO:0000313" key="3">
    <source>
        <dbReference type="EMBL" id="TRY68082.1"/>
    </source>
</evidence>
<dbReference type="AlphaFoldDB" id="A0A553NRM6"/>
<evidence type="ECO:0000259" key="2">
    <source>
        <dbReference type="Pfam" id="PF00107"/>
    </source>
</evidence>
<feature type="domain" description="Alcohol dehydrogenase-like C-terminal" evidence="2">
    <location>
        <begin position="15"/>
        <end position="95"/>
    </location>
</feature>
<keyword evidence="1" id="KW-0732">Signal</keyword>
<accession>A0A553NRM6</accession>
<organism evidence="3 4">
    <name type="scientific">Danionella cerebrum</name>
    <dbReference type="NCBI Taxonomy" id="2873325"/>
    <lineage>
        <taxon>Eukaryota</taxon>
        <taxon>Metazoa</taxon>
        <taxon>Chordata</taxon>
        <taxon>Craniata</taxon>
        <taxon>Vertebrata</taxon>
        <taxon>Euteleostomi</taxon>
        <taxon>Actinopterygii</taxon>
        <taxon>Neopterygii</taxon>
        <taxon>Teleostei</taxon>
        <taxon>Ostariophysi</taxon>
        <taxon>Cypriniformes</taxon>
        <taxon>Danionidae</taxon>
        <taxon>Danioninae</taxon>
        <taxon>Danionella</taxon>
    </lineage>
</organism>
<sequence>MSWIFLLFLYLQPFGVLAIQLANYYGVKVLATAHSPEDQKFLEELRSAAVARNVEETLLARVIRVWDTKDDLVEACLEETGGLGVDIVIDSGGLPSIKITLI</sequence>